<evidence type="ECO:0000256" key="1">
    <source>
        <dbReference type="SAM" id="SignalP"/>
    </source>
</evidence>
<protein>
    <submittedName>
        <fullName evidence="2">Uncharacterized protein</fullName>
    </submittedName>
</protein>
<reference evidence="2 3" key="1">
    <citation type="submission" date="2024-11" db="EMBL/GenBank/DDBJ databases">
        <authorList>
            <person name="Heng Y.C."/>
            <person name="Lim A.C.H."/>
            <person name="Lee J.K.Y."/>
            <person name="Kittelmann S."/>
        </authorList>
    </citation>
    <scope>NUCLEOTIDE SEQUENCE [LARGE SCALE GENOMIC DNA]</scope>
    <source>
        <strain evidence="2 3">WILCCON 0269</strain>
    </source>
</reference>
<accession>A0ABW8SMY8</accession>
<proteinExistence type="predicted"/>
<feature type="signal peptide" evidence="1">
    <location>
        <begin position="1"/>
        <end position="24"/>
    </location>
</feature>
<evidence type="ECO:0000313" key="3">
    <source>
        <dbReference type="Proteomes" id="UP001623660"/>
    </source>
</evidence>
<sequence>MKSKKIIILTVTAAVIAYSKPVFAQAVTNTDNALTNTSAISTT</sequence>
<evidence type="ECO:0000313" key="2">
    <source>
        <dbReference type="EMBL" id="MFL0197427.1"/>
    </source>
</evidence>
<keyword evidence="1" id="KW-0732">Signal</keyword>
<dbReference type="RefSeq" id="WP_406793530.1">
    <property type="nucleotide sequence ID" value="NZ_JBJHZX010000030.1"/>
</dbReference>
<gene>
    <name evidence="2" type="ORF">ACJDU8_17930</name>
</gene>
<organism evidence="2 3">
    <name type="scientific">Candidatus Clostridium eludens</name>
    <dbReference type="NCBI Taxonomy" id="3381663"/>
    <lineage>
        <taxon>Bacteria</taxon>
        <taxon>Bacillati</taxon>
        <taxon>Bacillota</taxon>
        <taxon>Clostridia</taxon>
        <taxon>Eubacteriales</taxon>
        <taxon>Clostridiaceae</taxon>
        <taxon>Clostridium</taxon>
    </lineage>
</organism>
<dbReference type="EMBL" id="JBJHZX010000030">
    <property type="protein sequence ID" value="MFL0197427.1"/>
    <property type="molecule type" value="Genomic_DNA"/>
</dbReference>
<name>A0ABW8SMY8_9CLOT</name>
<comment type="caution">
    <text evidence="2">The sequence shown here is derived from an EMBL/GenBank/DDBJ whole genome shotgun (WGS) entry which is preliminary data.</text>
</comment>
<feature type="chain" id="PRO_5047110520" evidence="1">
    <location>
        <begin position="25"/>
        <end position="43"/>
    </location>
</feature>
<keyword evidence="3" id="KW-1185">Reference proteome</keyword>
<dbReference type="Proteomes" id="UP001623660">
    <property type="component" value="Unassembled WGS sequence"/>
</dbReference>